<accession>A0A0Q3GLZ9</accession>
<keyword evidence="4" id="KW-1185">Reference proteome</keyword>
<dbReference type="EMBL" id="CM000880">
    <property type="protein sequence ID" value="KQK12103.1"/>
    <property type="molecule type" value="Genomic_DNA"/>
</dbReference>
<dbReference type="AlphaFoldDB" id="A0A0Q3GLZ9"/>
<reference evidence="2" key="2">
    <citation type="submission" date="2017-06" db="EMBL/GenBank/DDBJ databases">
        <title>WGS assembly of Brachypodium distachyon.</title>
        <authorList>
            <consortium name="The International Brachypodium Initiative"/>
            <person name="Lucas S."/>
            <person name="Harmon-Smith M."/>
            <person name="Lail K."/>
            <person name="Tice H."/>
            <person name="Grimwood J."/>
            <person name="Bruce D."/>
            <person name="Barry K."/>
            <person name="Shu S."/>
            <person name="Lindquist E."/>
            <person name="Wang M."/>
            <person name="Pitluck S."/>
            <person name="Vogel J.P."/>
            <person name="Garvin D.F."/>
            <person name="Mockler T.C."/>
            <person name="Schmutz J."/>
            <person name="Rokhsar D."/>
            <person name="Bevan M.W."/>
        </authorList>
    </citation>
    <scope>NUCLEOTIDE SEQUENCE</scope>
    <source>
        <strain evidence="2">Bd21</strain>
    </source>
</reference>
<protein>
    <submittedName>
        <fullName evidence="2 3">Uncharacterized protein</fullName>
    </submittedName>
</protein>
<feature type="compositionally biased region" description="Low complexity" evidence="1">
    <location>
        <begin position="24"/>
        <end position="41"/>
    </location>
</feature>
<feature type="compositionally biased region" description="Low complexity" evidence="1">
    <location>
        <begin position="1"/>
        <end position="12"/>
    </location>
</feature>
<evidence type="ECO:0000313" key="3">
    <source>
        <dbReference type="EnsemblPlants" id="KQK12103"/>
    </source>
</evidence>
<organism evidence="2">
    <name type="scientific">Brachypodium distachyon</name>
    <name type="common">Purple false brome</name>
    <name type="synonym">Trachynia distachya</name>
    <dbReference type="NCBI Taxonomy" id="15368"/>
    <lineage>
        <taxon>Eukaryota</taxon>
        <taxon>Viridiplantae</taxon>
        <taxon>Streptophyta</taxon>
        <taxon>Embryophyta</taxon>
        <taxon>Tracheophyta</taxon>
        <taxon>Spermatophyta</taxon>
        <taxon>Magnoliopsida</taxon>
        <taxon>Liliopsida</taxon>
        <taxon>Poales</taxon>
        <taxon>Poaceae</taxon>
        <taxon>BOP clade</taxon>
        <taxon>Pooideae</taxon>
        <taxon>Stipodae</taxon>
        <taxon>Brachypodieae</taxon>
        <taxon>Brachypodium</taxon>
    </lineage>
</organism>
<dbReference type="EnsemblPlants" id="KQK12103">
    <property type="protein sequence ID" value="KQK12103"/>
    <property type="gene ID" value="BRADI_1g01645v3"/>
</dbReference>
<feature type="compositionally biased region" description="Low complexity" evidence="1">
    <location>
        <begin position="50"/>
        <end position="64"/>
    </location>
</feature>
<reference evidence="2 3" key="1">
    <citation type="journal article" date="2010" name="Nature">
        <title>Genome sequencing and analysis of the model grass Brachypodium distachyon.</title>
        <authorList>
            <consortium name="International Brachypodium Initiative"/>
        </authorList>
    </citation>
    <scope>NUCLEOTIDE SEQUENCE [LARGE SCALE GENOMIC DNA]</scope>
    <source>
        <strain evidence="2 3">Bd21</strain>
    </source>
</reference>
<evidence type="ECO:0000313" key="2">
    <source>
        <dbReference type="EMBL" id="KQK12103.1"/>
    </source>
</evidence>
<proteinExistence type="predicted"/>
<evidence type="ECO:0000313" key="4">
    <source>
        <dbReference type="Proteomes" id="UP000008810"/>
    </source>
</evidence>
<gene>
    <name evidence="2" type="ORF">BRADI_1g01645v3</name>
</gene>
<dbReference type="Proteomes" id="UP000008810">
    <property type="component" value="Chromosome 1"/>
</dbReference>
<name>A0A0Q3GLZ9_BRADI</name>
<reference evidence="3" key="3">
    <citation type="submission" date="2018-08" db="UniProtKB">
        <authorList>
            <consortium name="EnsemblPlants"/>
        </authorList>
    </citation>
    <scope>IDENTIFICATION</scope>
    <source>
        <strain evidence="3">cv. Bd21</strain>
    </source>
</reference>
<dbReference type="InParanoid" id="A0A0Q3GLZ9"/>
<evidence type="ECO:0000256" key="1">
    <source>
        <dbReference type="SAM" id="MobiDB-lite"/>
    </source>
</evidence>
<feature type="region of interest" description="Disordered" evidence="1">
    <location>
        <begin position="1"/>
        <end position="77"/>
    </location>
</feature>
<sequence length="77" mass="7877">MMQRMARMSRSSTNWTSSGGRGAGSWSDATSSAASTVAASVQQPWRARAEAGAGSASSVPPSLAQLCCSPPLFSSPR</sequence>
<dbReference type="Gramene" id="KQK12103">
    <property type="protein sequence ID" value="KQK12103"/>
    <property type="gene ID" value="BRADI_1g01645v3"/>
</dbReference>